<dbReference type="EMBL" id="CAAKNF010000194">
    <property type="protein sequence ID" value="VIO95573.1"/>
    <property type="molecule type" value="Genomic_DNA"/>
</dbReference>
<evidence type="ECO:0000313" key="2">
    <source>
        <dbReference type="Proteomes" id="UP000006672"/>
    </source>
</evidence>
<dbReference type="CTD" id="66058039"/>
<evidence type="ECO:0000313" key="3">
    <source>
        <dbReference type="WBParaSite" id="Bm14314.1"/>
    </source>
</evidence>
<gene>
    <name evidence="1" type="primary">Bm14314</name>
    <name evidence="1" type="ORF">BM_BM14314</name>
</gene>
<accession>A0A8L7YJ27</accession>
<sequence>MTILMRCPLDDTCYDLSALLRNLTTSSNTIISRPQICPTLAV</sequence>
<evidence type="ECO:0000313" key="1">
    <source>
        <dbReference type="EMBL" id="VIO95573.1"/>
    </source>
</evidence>
<organism evidence="1">
    <name type="scientific">Brugia malayi</name>
    <name type="common">Filarial nematode worm</name>
    <dbReference type="NCBI Taxonomy" id="6279"/>
    <lineage>
        <taxon>Eukaryota</taxon>
        <taxon>Metazoa</taxon>
        <taxon>Ecdysozoa</taxon>
        <taxon>Nematoda</taxon>
        <taxon>Chromadorea</taxon>
        <taxon>Rhabditida</taxon>
        <taxon>Spirurina</taxon>
        <taxon>Spiruromorpha</taxon>
        <taxon>Filarioidea</taxon>
        <taxon>Onchocercidae</taxon>
        <taxon>Brugia</taxon>
    </lineage>
</organism>
<name>A0A4E9FSI6_BRUMA</name>
<protein>
    <submittedName>
        <fullName evidence="1 3">Zinc finger, C2H2 type family protein</fullName>
    </submittedName>
</protein>
<dbReference type="GeneID" id="66058039"/>
<accession>A0A4E9FSI6</accession>
<reference evidence="1" key="2">
    <citation type="submission" date="2019-04" db="EMBL/GenBank/DDBJ databases">
        <authorList>
            <person name="Howe K."/>
            <person name="Paulini M."/>
            <person name="Williams G."/>
        </authorList>
    </citation>
    <scope>NUCLEOTIDE SEQUENCE [LARGE SCALE GENOMIC DNA]</scope>
    <source>
        <strain evidence="1">FR3</strain>
    </source>
</reference>
<keyword evidence="2" id="KW-1185">Reference proteome</keyword>
<dbReference type="Proteomes" id="UP000006672">
    <property type="component" value="Unassembled WGS sequence"/>
</dbReference>
<feature type="non-terminal residue" evidence="1">
    <location>
        <position position="42"/>
    </location>
</feature>
<proteinExistence type="predicted"/>
<dbReference type="KEGG" id="bmy:BM_BM14314"/>
<dbReference type="AlphaFoldDB" id="A0A4E9FSI6"/>
<reference evidence="2" key="1">
    <citation type="journal article" date="2007" name="Science">
        <title>Draft genome of the filarial nematode parasite Brugia malayi.</title>
        <authorList>
            <person name="Ghedin E."/>
            <person name="Wang S."/>
            <person name="Spiro D."/>
            <person name="Caler E."/>
            <person name="Zhao Q."/>
            <person name="Crabtree J."/>
            <person name="Allen J.E."/>
            <person name="Delcher A.L."/>
            <person name="Guiliano D.B."/>
            <person name="Miranda-Saavedra D."/>
            <person name="Angiuoli S.V."/>
            <person name="Creasy T."/>
            <person name="Amedeo P."/>
            <person name="Haas B."/>
            <person name="El-Sayed N.M."/>
            <person name="Wortman J.R."/>
            <person name="Feldblyum T."/>
            <person name="Tallon L."/>
            <person name="Schatz M."/>
            <person name="Shumway M."/>
            <person name="Koo H."/>
            <person name="Salzberg S.L."/>
            <person name="Schobel S."/>
            <person name="Pertea M."/>
            <person name="Pop M."/>
            <person name="White O."/>
            <person name="Barton G.J."/>
            <person name="Carlow C.K."/>
            <person name="Crawford M.J."/>
            <person name="Daub J."/>
            <person name="Dimmic M.W."/>
            <person name="Estes C.F."/>
            <person name="Foster J.M."/>
            <person name="Ganatra M."/>
            <person name="Gregory W.F."/>
            <person name="Johnson N.M."/>
            <person name="Jin J."/>
            <person name="Komuniecki R."/>
            <person name="Korf I."/>
            <person name="Kumar S."/>
            <person name="Laney S."/>
            <person name="Li B.W."/>
            <person name="Li W."/>
            <person name="Lindblom T.H."/>
            <person name="Lustigman S."/>
            <person name="Ma D."/>
            <person name="Maina C.V."/>
            <person name="Martin D.M."/>
            <person name="McCarter J.P."/>
            <person name="McReynolds L."/>
            <person name="Mitreva M."/>
            <person name="Nutman T.B."/>
            <person name="Parkinson J."/>
            <person name="Peregrin-Alvarez J.M."/>
            <person name="Poole C."/>
            <person name="Ren Q."/>
            <person name="Saunders L."/>
            <person name="Sluder A.E."/>
            <person name="Smith K."/>
            <person name="Stanke M."/>
            <person name="Unnasch T.R."/>
            <person name="Ware J."/>
            <person name="Wei A.D."/>
            <person name="Weil G."/>
            <person name="Williams D.J."/>
            <person name="Zhang Y."/>
            <person name="Williams S.A."/>
            <person name="Fraser-Liggett C."/>
            <person name="Slatko B."/>
            <person name="Blaxter M.L."/>
            <person name="Scott A.L."/>
        </authorList>
    </citation>
    <scope>NUCLEOTIDE SEQUENCE</scope>
    <source>
        <strain evidence="2">FR3</strain>
    </source>
</reference>
<dbReference type="WBParaSite" id="Bm14314.1">
    <property type="protein sequence ID" value="Bm14314.1"/>
    <property type="gene ID" value="WBGene00234575"/>
</dbReference>
<reference evidence="3" key="3">
    <citation type="submission" date="2022-04" db="UniProtKB">
        <authorList>
            <consortium name="WormBaseParasite"/>
        </authorList>
    </citation>
    <scope>IDENTIFICATION</scope>
</reference>
<dbReference type="RefSeq" id="XP_042935786.1">
    <property type="nucleotide sequence ID" value="XM_043079852.1"/>
</dbReference>